<dbReference type="InterPro" id="IPR005791">
    <property type="entry name" value="SecD"/>
</dbReference>
<keyword evidence="3 9" id="KW-1003">Cell membrane</keyword>
<dbReference type="GO" id="GO:0065002">
    <property type="term" value="P:intracellular protein transmembrane transport"/>
    <property type="evidence" value="ECO:0007669"/>
    <property type="project" value="UniProtKB-UniRule"/>
</dbReference>
<dbReference type="Gene3D" id="3.30.70.3220">
    <property type="match status" value="1"/>
</dbReference>
<feature type="transmembrane region" description="Helical" evidence="9">
    <location>
        <begin position="464"/>
        <end position="487"/>
    </location>
</feature>
<protein>
    <recommendedName>
        <fullName evidence="9">Protein translocase subunit SecD</fullName>
    </recommendedName>
</protein>
<keyword evidence="6 9" id="KW-1133">Transmembrane helix</keyword>
<dbReference type="NCBIfam" id="TIGR00916">
    <property type="entry name" value="2A0604s01"/>
    <property type="match status" value="1"/>
</dbReference>
<name>A0A916U421_9ACTN</name>
<reference evidence="12" key="2">
    <citation type="submission" date="2020-09" db="EMBL/GenBank/DDBJ databases">
        <authorList>
            <person name="Sun Q."/>
            <person name="Zhou Y."/>
        </authorList>
    </citation>
    <scope>NUCLEOTIDE SEQUENCE</scope>
    <source>
        <strain evidence="12">CGMCC 1.15478</strain>
    </source>
</reference>
<dbReference type="PROSITE" id="PS50156">
    <property type="entry name" value="SSD"/>
    <property type="match status" value="1"/>
</dbReference>
<dbReference type="GO" id="GO:0043952">
    <property type="term" value="P:protein transport by the Sec complex"/>
    <property type="evidence" value="ECO:0007669"/>
    <property type="project" value="UniProtKB-UniRule"/>
</dbReference>
<dbReference type="GO" id="GO:0005886">
    <property type="term" value="C:plasma membrane"/>
    <property type="evidence" value="ECO:0007669"/>
    <property type="project" value="UniProtKB-SubCell"/>
</dbReference>
<dbReference type="NCBIfam" id="TIGR01129">
    <property type="entry name" value="secD"/>
    <property type="match status" value="1"/>
</dbReference>
<feature type="transmembrane region" description="Helical" evidence="9">
    <location>
        <begin position="328"/>
        <end position="350"/>
    </location>
</feature>
<comment type="function">
    <text evidence="9">Part of the Sec protein translocase complex. Interacts with the SecYEG preprotein conducting channel. SecDF uses the proton motive force (PMF) to complete protein translocation after the ATP-dependent function of SecA.</text>
</comment>
<dbReference type="InterPro" id="IPR000731">
    <property type="entry name" value="SSD"/>
</dbReference>
<evidence type="ECO:0000256" key="10">
    <source>
        <dbReference type="SAM" id="MobiDB-lite"/>
    </source>
</evidence>
<dbReference type="PANTHER" id="PTHR30081:SF1">
    <property type="entry name" value="PROTEIN TRANSLOCASE SUBUNIT SECD"/>
    <property type="match status" value="1"/>
</dbReference>
<feature type="region of interest" description="Disordered" evidence="10">
    <location>
        <begin position="521"/>
        <end position="553"/>
    </location>
</feature>
<keyword evidence="5 9" id="KW-0653">Protein transport</keyword>
<evidence type="ECO:0000256" key="6">
    <source>
        <dbReference type="ARBA" id="ARBA00022989"/>
    </source>
</evidence>
<dbReference type="InterPro" id="IPR054384">
    <property type="entry name" value="SecDF_P1_head"/>
</dbReference>
<sequence length="553" mass="58786">MASSSQRRIPLRVLSAFFVLFALCYTLVFFTGDRGTTPRLGVDLQGGTRVVLTAITPDGSRPSEEALSQAQQIIGTRIDGLGVAGSEVLVDGDSLVITVPGQDGAQARTLGTTARMFVRPVLDAQIASDAEFDEAGELLEPEETPTSALASDPDEAAELIEEARAFRQSDDPETQARAIAEHTCQGLDPLAGNDLPDRPLVTCSTDGVMVYLLGPVLLEGEDIDSGSVSDGFNQQQSRWEVSFRFRGEASQTWATFTRQSIGQQSAFVLDTAVVSAPVIRDPTPAGSATSISGNFTQDEARDLANQLRYGALPLSFESSQAQTVSATLGIASLQAGLIAGAIGMLAVLAYSLVYYRLLGIVAALSLGFAGMLVYGILVLLGRYINFTLDLAAIAGFIIGIGMTADSFIVFFERIKDEMREGRSFRSAVERGWQRARRTIMTGNAVSFLAAAILYLLAVGQVKGFAFALGLTTVLDLLVVFLFTYPVLSLATKSKWLSNPKLNGLGAITEVARERAELAARAAKAEAQPRGNTGEISAEAEMSPDGSQVKGTQS</sequence>
<dbReference type="AlphaFoldDB" id="A0A916U421"/>
<accession>A0A916U421</accession>
<evidence type="ECO:0000256" key="8">
    <source>
        <dbReference type="ARBA" id="ARBA00023136"/>
    </source>
</evidence>
<keyword evidence="8 9" id="KW-0472">Membrane</keyword>
<feature type="compositionally biased region" description="Polar residues" evidence="10">
    <location>
        <begin position="544"/>
        <end position="553"/>
    </location>
</feature>
<dbReference type="GO" id="GO:0006605">
    <property type="term" value="P:protein targeting"/>
    <property type="evidence" value="ECO:0007669"/>
    <property type="project" value="UniProtKB-UniRule"/>
</dbReference>
<dbReference type="InterPro" id="IPR055344">
    <property type="entry name" value="SecD_SecF_C_bact"/>
</dbReference>
<feature type="transmembrane region" description="Helical" evidence="9">
    <location>
        <begin position="439"/>
        <end position="458"/>
    </location>
</feature>
<evidence type="ECO:0000313" key="13">
    <source>
        <dbReference type="Proteomes" id="UP000641514"/>
    </source>
</evidence>
<dbReference type="InterPro" id="IPR048634">
    <property type="entry name" value="SecD_SecF_C"/>
</dbReference>
<dbReference type="Gene3D" id="3.30.1360.200">
    <property type="match status" value="1"/>
</dbReference>
<dbReference type="InterPro" id="IPR022813">
    <property type="entry name" value="SecD/SecF_arch_bac"/>
</dbReference>
<dbReference type="PANTHER" id="PTHR30081">
    <property type="entry name" value="PROTEIN-EXPORT MEMBRANE PROTEIN SEC"/>
    <property type="match status" value="1"/>
</dbReference>
<evidence type="ECO:0000259" key="11">
    <source>
        <dbReference type="PROSITE" id="PS50156"/>
    </source>
</evidence>
<dbReference type="GO" id="GO:0015450">
    <property type="term" value="F:protein-transporting ATPase activity"/>
    <property type="evidence" value="ECO:0007669"/>
    <property type="project" value="InterPro"/>
</dbReference>
<evidence type="ECO:0000256" key="2">
    <source>
        <dbReference type="ARBA" id="ARBA00022448"/>
    </source>
</evidence>
<comment type="subcellular location">
    <subcellularLocation>
        <location evidence="1 9">Cell membrane</location>
        <topology evidence="1 9">Multi-pass membrane protein</topology>
    </subcellularLocation>
</comment>
<dbReference type="EMBL" id="BMJH01000001">
    <property type="protein sequence ID" value="GGC59479.1"/>
    <property type="molecule type" value="Genomic_DNA"/>
</dbReference>
<keyword evidence="4 9" id="KW-0812">Transmembrane</keyword>
<feature type="domain" description="SSD" evidence="11">
    <location>
        <begin position="358"/>
        <end position="489"/>
    </location>
</feature>
<gene>
    <name evidence="9 12" type="primary">secD</name>
    <name evidence="12" type="ORF">GCM10011410_09910</name>
</gene>
<proteinExistence type="inferred from homology"/>
<evidence type="ECO:0000256" key="5">
    <source>
        <dbReference type="ARBA" id="ARBA00022927"/>
    </source>
</evidence>
<organism evidence="12 13">
    <name type="scientific">Hoyosella rhizosphaerae</name>
    <dbReference type="NCBI Taxonomy" id="1755582"/>
    <lineage>
        <taxon>Bacteria</taxon>
        <taxon>Bacillati</taxon>
        <taxon>Actinomycetota</taxon>
        <taxon>Actinomycetes</taxon>
        <taxon>Mycobacteriales</taxon>
        <taxon>Hoyosellaceae</taxon>
        <taxon>Hoyosella</taxon>
    </lineage>
</organism>
<evidence type="ECO:0000256" key="3">
    <source>
        <dbReference type="ARBA" id="ARBA00022475"/>
    </source>
</evidence>
<dbReference type="HAMAP" id="MF_01463_B">
    <property type="entry name" value="SecD_B"/>
    <property type="match status" value="1"/>
</dbReference>
<keyword evidence="2 9" id="KW-0813">Transport</keyword>
<keyword evidence="7 9" id="KW-0811">Translocation</keyword>
<dbReference type="Pfam" id="PF22599">
    <property type="entry name" value="SecDF_P1_head"/>
    <property type="match status" value="1"/>
</dbReference>
<evidence type="ECO:0000256" key="1">
    <source>
        <dbReference type="ARBA" id="ARBA00004651"/>
    </source>
</evidence>
<comment type="subunit">
    <text evidence="9">Forms a complex with SecF. Part of the essential Sec protein translocation apparatus which comprises SecA, SecYEG and auxiliary proteins SecDF. Other proteins may also be involved.</text>
</comment>
<dbReference type="RefSeq" id="WP_229675761.1">
    <property type="nucleotide sequence ID" value="NZ_BMJH01000001.1"/>
</dbReference>
<comment type="similarity">
    <text evidence="9">Belongs to the SecD/SecF family. SecD subfamily.</text>
</comment>
<dbReference type="Proteomes" id="UP000641514">
    <property type="component" value="Unassembled WGS sequence"/>
</dbReference>
<feature type="transmembrane region" description="Helical" evidence="9">
    <location>
        <begin position="12"/>
        <end position="30"/>
    </location>
</feature>
<evidence type="ECO:0000256" key="4">
    <source>
        <dbReference type="ARBA" id="ARBA00022692"/>
    </source>
</evidence>
<comment type="caution">
    <text evidence="12">The sequence shown here is derived from an EMBL/GenBank/DDBJ whole genome shotgun (WGS) entry which is preliminary data.</text>
</comment>
<dbReference type="SUPFAM" id="SSF82866">
    <property type="entry name" value="Multidrug efflux transporter AcrB transmembrane domain"/>
    <property type="match status" value="1"/>
</dbReference>
<evidence type="ECO:0000256" key="9">
    <source>
        <dbReference type="HAMAP-Rule" id="MF_01463"/>
    </source>
</evidence>
<feature type="transmembrane region" description="Helical" evidence="9">
    <location>
        <begin position="390"/>
        <end position="411"/>
    </location>
</feature>
<evidence type="ECO:0000256" key="7">
    <source>
        <dbReference type="ARBA" id="ARBA00023010"/>
    </source>
</evidence>
<feature type="transmembrane region" description="Helical" evidence="9">
    <location>
        <begin position="357"/>
        <end position="384"/>
    </location>
</feature>
<reference evidence="12" key="1">
    <citation type="journal article" date="2014" name="Int. J. Syst. Evol. Microbiol.">
        <title>Complete genome sequence of Corynebacterium casei LMG S-19264T (=DSM 44701T), isolated from a smear-ripened cheese.</title>
        <authorList>
            <consortium name="US DOE Joint Genome Institute (JGI-PGF)"/>
            <person name="Walter F."/>
            <person name="Albersmeier A."/>
            <person name="Kalinowski J."/>
            <person name="Ruckert C."/>
        </authorList>
    </citation>
    <scope>NUCLEOTIDE SEQUENCE</scope>
    <source>
        <strain evidence="12">CGMCC 1.15478</strain>
    </source>
</reference>
<keyword evidence="13" id="KW-1185">Reference proteome</keyword>
<evidence type="ECO:0000313" key="12">
    <source>
        <dbReference type="EMBL" id="GGC59479.1"/>
    </source>
</evidence>
<dbReference type="Pfam" id="PF02355">
    <property type="entry name" value="SecD_SecF_C"/>
    <property type="match status" value="1"/>
</dbReference>